<dbReference type="EMBL" id="BTRK01000001">
    <property type="protein sequence ID" value="GMR30961.1"/>
    <property type="molecule type" value="Genomic_DNA"/>
</dbReference>
<evidence type="ECO:0000313" key="1">
    <source>
        <dbReference type="EMBL" id="GMR30961.1"/>
    </source>
</evidence>
<gene>
    <name evidence="1" type="ORF">PMAYCL1PPCAC_01156</name>
    <name evidence="2" type="ORF">PMAYCL1PPCAC_01160</name>
</gene>
<proteinExistence type="predicted"/>
<evidence type="ECO:0000313" key="3">
    <source>
        <dbReference type="Proteomes" id="UP001328107"/>
    </source>
</evidence>
<sequence>TIVAQHRRQPSTSSLVPIEIVQRNEFSAAFRARNKFRLSSSGWHWFIQFFFFDCLFLDTGLTIDDILLSTESIVAYLLMRN</sequence>
<organism evidence="1 3">
    <name type="scientific">Pristionchus mayeri</name>
    <dbReference type="NCBI Taxonomy" id="1317129"/>
    <lineage>
        <taxon>Eukaryota</taxon>
        <taxon>Metazoa</taxon>
        <taxon>Ecdysozoa</taxon>
        <taxon>Nematoda</taxon>
        <taxon>Chromadorea</taxon>
        <taxon>Rhabditida</taxon>
        <taxon>Rhabditina</taxon>
        <taxon>Diplogasteromorpha</taxon>
        <taxon>Diplogasteroidea</taxon>
        <taxon>Neodiplogasteridae</taxon>
        <taxon>Pristionchus</taxon>
    </lineage>
</organism>
<protein>
    <submittedName>
        <fullName evidence="1">Uncharacterized protein</fullName>
    </submittedName>
</protein>
<dbReference type="AlphaFoldDB" id="A0AAN4YZ80"/>
<evidence type="ECO:0000313" key="2">
    <source>
        <dbReference type="EMBL" id="GMR30965.1"/>
    </source>
</evidence>
<feature type="non-terminal residue" evidence="1">
    <location>
        <position position="1"/>
    </location>
</feature>
<accession>A0AAN4YZ80</accession>
<dbReference type="Proteomes" id="UP001328107">
    <property type="component" value="Unassembled WGS sequence"/>
</dbReference>
<dbReference type="EMBL" id="BTRK01000001">
    <property type="protein sequence ID" value="GMR30965.1"/>
    <property type="molecule type" value="Genomic_DNA"/>
</dbReference>
<reference evidence="3" key="1">
    <citation type="submission" date="2022-10" db="EMBL/GenBank/DDBJ databases">
        <title>Genome assembly of Pristionchus species.</title>
        <authorList>
            <person name="Yoshida K."/>
            <person name="Sommer R.J."/>
        </authorList>
    </citation>
    <scope>NUCLEOTIDE SEQUENCE [LARGE SCALE GENOMIC DNA]</scope>
    <source>
        <strain evidence="3">RS5460</strain>
    </source>
</reference>
<keyword evidence="3" id="KW-1185">Reference proteome</keyword>
<comment type="caution">
    <text evidence="1">The sequence shown here is derived from an EMBL/GenBank/DDBJ whole genome shotgun (WGS) entry which is preliminary data.</text>
</comment>
<reference evidence="1" key="2">
    <citation type="submission" date="2023-06" db="EMBL/GenBank/DDBJ databases">
        <title>Genome assembly of Pristionchus species.</title>
        <authorList>
            <person name="Yoshida K."/>
            <person name="Sommer R.J."/>
        </authorList>
    </citation>
    <scope>NUCLEOTIDE SEQUENCE</scope>
    <source>
        <strain evidence="1">RS5460</strain>
    </source>
</reference>
<name>A0AAN4YZ80_9BILA</name>